<dbReference type="InterPro" id="IPR022446">
    <property type="entry name" value="MeTrfrase_put"/>
</dbReference>
<evidence type="ECO:0000256" key="1">
    <source>
        <dbReference type="ARBA" id="ARBA00022603"/>
    </source>
</evidence>
<dbReference type="EMBL" id="JAHBAY010000015">
    <property type="protein sequence ID" value="MBT0773096.1"/>
    <property type="molecule type" value="Genomic_DNA"/>
</dbReference>
<protein>
    <recommendedName>
        <fullName evidence="6">Release factor glutamine methyltransferase</fullName>
    </recommendedName>
</protein>
<evidence type="ECO:0008006" key="6">
    <source>
        <dbReference type="Google" id="ProtNLM"/>
    </source>
</evidence>
<keyword evidence="5" id="KW-1185">Reference proteome</keyword>
<dbReference type="SUPFAM" id="SSF53335">
    <property type="entry name" value="S-adenosyl-L-methionine-dependent methyltransferases"/>
    <property type="match status" value="1"/>
</dbReference>
<gene>
    <name evidence="4" type="ORF">KIH74_29400</name>
</gene>
<dbReference type="Proteomes" id="UP001197247">
    <property type="component" value="Unassembled WGS sequence"/>
</dbReference>
<sequence length="271" mass="28571">MGQRLRGAAVNQTEVASALRGAGCVWAEEEAGLLIESATSDEDLARRTRRRAGGEPLELVLGWAAFRGLRIGVEPGVFIPRRRTELLAGQAVRHASRAPAPVVVELCCGAAAISCAVLHEAPGPVELHAADIDPAAAACARRNLGGRGQVHTGDLFTALPARLRGRVDVLVANVPYVPTAELEFLPGEARDFDPAHTLDGGDDGLTVYRRLIDGAAGWLAPGGQVMCEISRAQLPAAVGHMITHGLIAETRHDEEIEARVVIGTRPAPAPR</sequence>
<dbReference type="PANTHER" id="PTHR18895:SF74">
    <property type="entry name" value="MTRF1L RELEASE FACTOR GLUTAMINE METHYLTRANSFERASE"/>
    <property type="match status" value="1"/>
</dbReference>
<dbReference type="InterPro" id="IPR004556">
    <property type="entry name" value="HemK-like"/>
</dbReference>
<evidence type="ECO:0000313" key="5">
    <source>
        <dbReference type="Proteomes" id="UP001197247"/>
    </source>
</evidence>
<evidence type="ECO:0000256" key="2">
    <source>
        <dbReference type="ARBA" id="ARBA00022679"/>
    </source>
</evidence>
<evidence type="ECO:0000313" key="4">
    <source>
        <dbReference type="EMBL" id="MBT0773096.1"/>
    </source>
</evidence>
<evidence type="ECO:0000256" key="3">
    <source>
        <dbReference type="ARBA" id="ARBA00022691"/>
    </source>
</evidence>
<organism evidence="4 5">
    <name type="scientific">Kineosporia corallincola</name>
    <dbReference type="NCBI Taxonomy" id="2835133"/>
    <lineage>
        <taxon>Bacteria</taxon>
        <taxon>Bacillati</taxon>
        <taxon>Actinomycetota</taxon>
        <taxon>Actinomycetes</taxon>
        <taxon>Kineosporiales</taxon>
        <taxon>Kineosporiaceae</taxon>
        <taxon>Kineosporia</taxon>
    </lineage>
</organism>
<dbReference type="InterPro" id="IPR029063">
    <property type="entry name" value="SAM-dependent_MTases_sf"/>
</dbReference>
<name>A0ABS5TR18_9ACTN</name>
<comment type="caution">
    <text evidence="4">The sequence shown here is derived from an EMBL/GenBank/DDBJ whole genome shotgun (WGS) entry which is preliminary data.</text>
</comment>
<dbReference type="NCBIfam" id="TIGR03704">
    <property type="entry name" value="PrmC_rel_meth"/>
    <property type="match status" value="1"/>
</dbReference>
<dbReference type="PANTHER" id="PTHR18895">
    <property type="entry name" value="HEMK METHYLTRANSFERASE"/>
    <property type="match status" value="1"/>
</dbReference>
<keyword evidence="2" id="KW-0808">Transferase</keyword>
<keyword evidence="3" id="KW-0949">S-adenosyl-L-methionine</keyword>
<accession>A0ABS5TR18</accession>
<dbReference type="Gene3D" id="3.40.50.150">
    <property type="entry name" value="Vaccinia Virus protein VP39"/>
    <property type="match status" value="1"/>
</dbReference>
<keyword evidence="1" id="KW-0489">Methyltransferase</keyword>
<dbReference type="NCBIfam" id="TIGR00536">
    <property type="entry name" value="hemK_fam"/>
    <property type="match status" value="1"/>
</dbReference>
<dbReference type="InterPro" id="IPR050320">
    <property type="entry name" value="N5-glutamine_MTase"/>
</dbReference>
<proteinExistence type="predicted"/>
<reference evidence="4 5" key="1">
    <citation type="submission" date="2021-05" db="EMBL/GenBank/DDBJ databases">
        <title>Kineosporia and Streptomyces sp. nov. two new marine actinobacteria isolated from Coral.</title>
        <authorList>
            <person name="Buangrab K."/>
            <person name="Sutthacheep M."/>
            <person name="Yeemin T."/>
            <person name="Harunari E."/>
            <person name="Igarashi Y."/>
            <person name="Kanchanasin P."/>
            <person name="Tanasupawat S."/>
            <person name="Phongsopitanun W."/>
        </authorList>
    </citation>
    <scope>NUCLEOTIDE SEQUENCE [LARGE SCALE GENOMIC DNA]</scope>
    <source>
        <strain evidence="4 5">J2-2</strain>
    </source>
</reference>